<protein>
    <submittedName>
        <fullName evidence="1">Uncharacterized protein</fullName>
    </submittedName>
</protein>
<comment type="caution">
    <text evidence="1">The sequence shown here is derived from an EMBL/GenBank/DDBJ whole genome shotgun (WGS) entry which is preliminary data.</text>
</comment>
<keyword evidence="2" id="KW-1185">Reference proteome</keyword>
<evidence type="ECO:0000313" key="2">
    <source>
        <dbReference type="Proteomes" id="UP001367508"/>
    </source>
</evidence>
<accession>A0AAN9JCQ0</accession>
<organism evidence="1 2">
    <name type="scientific">Canavalia gladiata</name>
    <name type="common">Sword bean</name>
    <name type="synonym">Dolichos gladiatus</name>
    <dbReference type="NCBI Taxonomy" id="3824"/>
    <lineage>
        <taxon>Eukaryota</taxon>
        <taxon>Viridiplantae</taxon>
        <taxon>Streptophyta</taxon>
        <taxon>Embryophyta</taxon>
        <taxon>Tracheophyta</taxon>
        <taxon>Spermatophyta</taxon>
        <taxon>Magnoliopsida</taxon>
        <taxon>eudicotyledons</taxon>
        <taxon>Gunneridae</taxon>
        <taxon>Pentapetalae</taxon>
        <taxon>rosids</taxon>
        <taxon>fabids</taxon>
        <taxon>Fabales</taxon>
        <taxon>Fabaceae</taxon>
        <taxon>Papilionoideae</taxon>
        <taxon>50 kb inversion clade</taxon>
        <taxon>NPAAA clade</taxon>
        <taxon>indigoferoid/millettioid clade</taxon>
        <taxon>Phaseoleae</taxon>
        <taxon>Canavalia</taxon>
    </lineage>
</organism>
<dbReference type="Proteomes" id="UP001367508">
    <property type="component" value="Unassembled WGS sequence"/>
</dbReference>
<sequence length="295" mass="32554">MTKYSPILQHSEWRSWPDPLSYKVLLLQQRAVAKSGVHVSQREELLSSLSLYFKTDFEFERGGRDDKGIGQRHLSSHRRSGPNLIKGCLALPKGVKCKWQSPVPRNPTRTLLYELHLPSVLVRNDKTSSLKEESFGTDSLTSPPAADRTRASIYSTALFVTEIAPSMDIVPVDAADIDVDGALSKPLIKRRGTACIRPDSRAARSFVSALPLGLEAHLTIEKARKQLVYSKTSVPAEAKAKRLASSLSTSLPQPTATIVTRYGRSLAKSDFLFSRRIARLTSTLAKDLKRGCVIG</sequence>
<dbReference type="AlphaFoldDB" id="A0AAN9JCQ0"/>
<proteinExistence type="predicted"/>
<gene>
    <name evidence="1" type="ORF">VNO77_50423</name>
</gene>
<reference evidence="1 2" key="1">
    <citation type="submission" date="2024-01" db="EMBL/GenBank/DDBJ databases">
        <title>The genomes of 5 underutilized Papilionoideae crops provide insights into root nodulation and disease resistanc.</title>
        <authorList>
            <person name="Jiang F."/>
        </authorList>
    </citation>
    <scope>NUCLEOTIDE SEQUENCE [LARGE SCALE GENOMIC DNA]</scope>
    <source>
        <strain evidence="1">LVBAO_FW01</strain>
        <tissue evidence="1">Leaves</tissue>
    </source>
</reference>
<dbReference type="EMBL" id="JAYMYQ010000075">
    <property type="protein sequence ID" value="KAK7296348.1"/>
    <property type="molecule type" value="Genomic_DNA"/>
</dbReference>
<name>A0AAN9JCQ0_CANGL</name>
<evidence type="ECO:0000313" key="1">
    <source>
        <dbReference type="EMBL" id="KAK7296348.1"/>
    </source>
</evidence>